<feature type="chain" id="PRO_5031041867" description="TNase-like domain-containing protein" evidence="4">
    <location>
        <begin position="23"/>
        <end position="231"/>
    </location>
</feature>
<protein>
    <recommendedName>
        <fullName evidence="5">TNase-like domain-containing protein</fullName>
    </recommendedName>
</protein>
<dbReference type="Gene3D" id="2.40.50.90">
    <property type="match status" value="1"/>
</dbReference>
<evidence type="ECO:0000313" key="6">
    <source>
        <dbReference type="EMBL" id="CAD9814004.1"/>
    </source>
</evidence>
<dbReference type="InterPro" id="IPR035437">
    <property type="entry name" value="SNase_OB-fold_sf"/>
</dbReference>
<organism evidence="6">
    <name type="scientific">Attheya septentrionalis</name>
    <dbReference type="NCBI Taxonomy" id="420275"/>
    <lineage>
        <taxon>Eukaryota</taxon>
        <taxon>Sar</taxon>
        <taxon>Stramenopiles</taxon>
        <taxon>Ochrophyta</taxon>
        <taxon>Bacillariophyta</taxon>
        <taxon>Coscinodiscophyceae</taxon>
        <taxon>Chaetocerotophycidae</taxon>
        <taxon>Chaetocerotales</taxon>
        <taxon>Attheyaceae</taxon>
        <taxon>Attheya</taxon>
    </lineage>
</organism>
<evidence type="ECO:0000256" key="2">
    <source>
        <dbReference type="ARBA" id="ARBA00022759"/>
    </source>
</evidence>
<dbReference type="GO" id="GO:0004519">
    <property type="term" value="F:endonuclease activity"/>
    <property type="evidence" value="ECO:0007669"/>
    <property type="project" value="UniProtKB-KW"/>
</dbReference>
<dbReference type="InterPro" id="IPR016071">
    <property type="entry name" value="Staphylococal_nuclease_OB-fold"/>
</dbReference>
<evidence type="ECO:0000256" key="4">
    <source>
        <dbReference type="SAM" id="SignalP"/>
    </source>
</evidence>
<evidence type="ECO:0000259" key="5">
    <source>
        <dbReference type="PROSITE" id="PS50830"/>
    </source>
</evidence>
<dbReference type="GO" id="GO:0005737">
    <property type="term" value="C:cytoplasm"/>
    <property type="evidence" value="ECO:0007669"/>
    <property type="project" value="TreeGrafter"/>
</dbReference>
<name>A0A7S2UCP4_9STRA</name>
<dbReference type="SUPFAM" id="SSF50199">
    <property type="entry name" value="Staphylococcal nuclease"/>
    <property type="match status" value="1"/>
</dbReference>
<keyword evidence="4" id="KW-0732">Signal</keyword>
<dbReference type="PANTHER" id="PTHR12302">
    <property type="entry name" value="EBNA2 BINDING PROTEIN P100"/>
    <property type="match status" value="1"/>
</dbReference>
<keyword evidence="2" id="KW-0255">Endonuclease</keyword>
<keyword evidence="3" id="KW-0378">Hydrolase</keyword>
<keyword evidence="1" id="KW-0540">Nuclease</keyword>
<gene>
    <name evidence="6" type="ORF">ASEP1449_LOCUS5829</name>
</gene>
<dbReference type="SMART" id="SM00318">
    <property type="entry name" value="SNc"/>
    <property type="match status" value="1"/>
</dbReference>
<dbReference type="PANTHER" id="PTHR12302:SF3">
    <property type="entry name" value="SERINE_THREONINE-PROTEIN KINASE 31"/>
    <property type="match status" value="1"/>
</dbReference>
<dbReference type="AlphaFoldDB" id="A0A7S2UCP4"/>
<evidence type="ECO:0000256" key="1">
    <source>
        <dbReference type="ARBA" id="ARBA00022722"/>
    </source>
</evidence>
<reference evidence="6" key="1">
    <citation type="submission" date="2021-01" db="EMBL/GenBank/DDBJ databases">
        <authorList>
            <person name="Corre E."/>
            <person name="Pelletier E."/>
            <person name="Niang G."/>
            <person name="Scheremetjew M."/>
            <person name="Finn R."/>
            <person name="Kale V."/>
            <person name="Holt S."/>
            <person name="Cochrane G."/>
            <person name="Meng A."/>
            <person name="Brown T."/>
            <person name="Cohen L."/>
        </authorList>
    </citation>
    <scope>NUCLEOTIDE SEQUENCE</scope>
    <source>
        <strain evidence="6">CCMP2084</strain>
    </source>
</reference>
<feature type="domain" description="TNase-like" evidence="5">
    <location>
        <begin position="59"/>
        <end position="212"/>
    </location>
</feature>
<dbReference type="GO" id="GO:0016787">
    <property type="term" value="F:hydrolase activity"/>
    <property type="evidence" value="ECO:0007669"/>
    <property type="project" value="UniProtKB-KW"/>
</dbReference>
<feature type="signal peptide" evidence="4">
    <location>
        <begin position="1"/>
        <end position="22"/>
    </location>
</feature>
<dbReference type="EMBL" id="HBHQ01008679">
    <property type="protein sequence ID" value="CAD9814004.1"/>
    <property type="molecule type" value="Transcribed_RNA"/>
</dbReference>
<proteinExistence type="predicted"/>
<dbReference type="Pfam" id="PF00565">
    <property type="entry name" value="SNase"/>
    <property type="match status" value="1"/>
</dbReference>
<evidence type="ECO:0000256" key="3">
    <source>
        <dbReference type="ARBA" id="ARBA00022801"/>
    </source>
</evidence>
<sequence>MKAVAPVTVVAALSIFASTAFFVPVVAPTATGDSETMILPFHRYNTAGEIPAPWFRKHTVLYGRVVKVVDGDTFRIRHYPLYPLVRSSSYQGRLSDHTISVRIYGVDAPELGKFGKPAMPEAETAKQYTANLVDGKIVRVKLLRRDQYNRAVGKVTVRHTIPIFKTDVSIGLAKKGYATLYTGGGAEYDGKKDRFEKEIATARRRRRGIWKNGEALSPAEFKKQLKAGNKK</sequence>
<dbReference type="PROSITE" id="PS50830">
    <property type="entry name" value="TNASE_3"/>
    <property type="match status" value="1"/>
</dbReference>
<accession>A0A7S2UCP4</accession>